<keyword evidence="1" id="KW-0812">Transmembrane</keyword>
<proteinExistence type="predicted"/>
<name>A0ABN1Z901_9MICO</name>
<feature type="transmembrane region" description="Helical" evidence="1">
    <location>
        <begin position="58"/>
        <end position="77"/>
    </location>
</feature>
<evidence type="ECO:0000313" key="3">
    <source>
        <dbReference type="Proteomes" id="UP001501742"/>
    </source>
</evidence>
<dbReference type="Proteomes" id="UP001501742">
    <property type="component" value="Unassembled WGS sequence"/>
</dbReference>
<feature type="transmembrane region" description="Helical" evidence="1">
    <location>
        <begin position="126"/>
        <end position="147"/>
    </location>
</feature>
<protein>
    <recommendedName>
        <fullName evidence="4">DUF1453 domain-containing protein</fullName>
    </recommendedName>
</protein>
<gene>
    <name evidence="2" type="ORF">GCM10009627_01130</name>
</gene>
<evidence type="ECO:0000256" key="1">
    <source>
        <dbReference type="SAM" id="Phobius"/>
    </source>
</evidence>
<comment type="caution">
    <text evidence="2">The sequence shown here is derived from an EMBL/GenBank/DDBJ whole genome shotgun (WGS) entry which is preliminary data.</text>
</comment>
<accession>A0ABN1Z901</accession>
<organism evidence="2 3">
    <name type="scientific">Curtobacterium herbarum</name>
    <dbReference type="NCBI Taxonomy" id="150122"/>
    <lineage>
        <taxon>Bacteria</taxon>
        <taxon>Bacillati</taxon>
        <taxon>Actinomycetota</taxon>
        <taxon>Actinomycetes</taxon>
        <taxon>Micrococcales</taxon>
        <taxon>Microbacteriaceae</taxon>
        <taxon>Curtobacterium</taxon>
    </lineage>
</organism>
<feature type="transmembrane region" description="Helical" evidence="1">
    <location>
        <begin position="33"/>
        <end position="52"/>
    </location>
</feature>
<feature type="transmembrane region" description="Helical" evidence="1">
    <location>
        <begin position="6"/>
        <end position="21"/>
    </location>
</feature>
<evidence type="ECO:0000313" key="2">
    <source>
        <dbReference type="EMBL" id="GAA1491767.1"/>
    </source>
</evidence>
<keyword evidence="1" id="KW-1133">Transmembrane helix</keyword>
<feature type="transmembrane region" description="Helical" evidence="1">
    <location>
        <begin position="98"/>
        <end position="120"/>
    </location>
</feature>
<reference evidence="2 3" key="1">
    <citation type="journal article" date="2019" name="Int. J. Syst. Evol. Microbiol.">
        <title>The Global Catalogue of Microorganisms (GCM) 10K type strain sequencing project: providing services to taxonomists for standard genome sequencing and annotation.</title>
        <authorList>
            <consortium name="The Broad Institute Genomics Platform"/>
            <consortium name="The Broad Institute Genome Sequencing Center for Infectious Disease"/>
            <person name="Wu L."/>
            <person name="Ma J."/>
        </authorList>
    </citation>
    <scope>NUCLEOTIDE SEQUENCE [LARGE SCALE GENOMIC DNA]</scope>
    <source>
        <strain evidence="2 3">JCM 12140</strain>
    </source>
</reference>
<sequence>MERTQIVEIVVVIALMAFSVYKQTQRSEVKRGMGVFLIAIVYAAIGAVTGGLAVPTGAAAWLLLGSGAVLSLIVGLARGYLTRVWIDADGHRMSQGTVVTVGLFIALVASKVGLTVFAGYHGYQSASGFGQVLVVVAVMIAVQEYIVRRRAFTLQPASAPAPV</sequence>
<evidence type="ECO:0008006" key="4">
    <source>
        <dbReference type="Google" id="ProtNLM"/>
    </source>
</evidence>
<keyword evidence="1" id="KW-0472">Membrane</keyword>
<dbReference type="EMBL" id="BAAAJX010000001">
    <property type="protein sequence ID" value="GAA1491767.1"/>
    <property type="molecule type" value="Genomic_DNA"/>
</dbReference>
<dbReference type="RefSeq" id="WP_204608341.1">
    <property type="nucleotide sequence ID" value="NZ_BAAAJX010000001.1"/>
</dbReference>
<keyword evidence="3" id="KW-1185">Reference proteome</keyword>